<keyword evidence="3" id="KW-1185">Reference proteome</keyword>
<evidence type="ECO:0000313" key="3">
    <source>
        <dbReference type="Proteomes" id="UP000558488"/>
    </source>
</evidence>
<feature type="compositionally biased region" description="Polar residues" evidence="1">
    <location>
        <begin position="51"/>
        <end position="68"/>
    </location>
</feature>
<sequence>MLGCCFRNKDGLFHVHERTVLRPPGRQFCFDTPKNLLGEQSHRHKPRVPSAETQRAQVHPTPSVSTKVLPSAEPDVRGTSQWADSPAGEERRPTEDRWPAGEGKSCFMSGTPLLELLAHCRLTIWSV</sequence>
<evidence type="ECO:0000313" key="2">
    <source>
        <dbReference type="EMBL" id="KAF6305314.1"/>
    </source>
</evidence>
<proteinExistence type="predicted"/>
<dbReference type="EMBL" id="JACAGB010000023">
    <property type="protein sequence ID" value="KAF6305314.1"/>
    <property type="molecule type" value="Genomic_DNA"/>
</dbReference>
<gene>
    <name evidence="2" type="ORF">mPipKuh1_009205</name>
</gene>
<feature type="compositionally biased region" description="Basic and acidic residues" evidence="1">
    <location>
        <begin position="88"/>
        <end position="99"/>
    </location>
</feature>
<feature type="region of interest" description="Disordered" evidence="1">
    <location>
        <begin position="32"/>
        <end position="103"/>
    </location>
</feature>
<dbReference type="AlphaFoldDB" id="A0A7J7TXJ3"/>
<reference evidence="2 3" key="1">
    <citation type="journal article" date="2020" name="Nature">
        <title>Six reference-quality genomes reveal evolution of bat adaptations.</title>
        <authorList>
            <person name="Jebb D."/>
            <person name="Huang Z."/>
            <person name="Pippel M."/>
            <person name="Hughes G.M."/>
            <person name="Lavrichenko K."/>
            <person name="Devanna P."/>
            <person name="Winkler S."/>
            <person name="Jermiin L.S."/>
            <person name="Skirmuntt E.C."/>
            <person name="Katzourakis A."/>
            <person name="Burkitt-Gray L."/>
            <person name="Ray D.A."/>
            <person name="Sullivan K.A.M."/>
            <person name="Roscito J.G."/>
            <person name="Kirilenko B.M."/>
            <person name="Davalos L.M."/>
            <person name="Corthals A.P."/>
            <person name="Power M.L."/>
            <person name="Jones G."/>
            <person name="Ransome R.D."/>
            <person name="Dechmann D.K.N."/>
            <person name="Locatelli A.G."/>
            <person name="Puechmaille S.J."/>
            <person name="Fedrigo O."/>
            <person name="Jarvis E.D."/>
            <person name="Hiller M."/>
            <person name="Vernes S.C."/>
            <person name="Myers E.W."/>
            <person name="Teeling E.C."/>
        </authorList>
    </citation>
    <scope>NUCLEOTIDE SEQUENCE [LARGE SCALE GENOMIC DNA]</scope>
    <source>
        <strain evidence="2">MPipKuh1</strain>
        <tissue evidence="2">Flight muscle</tissue>
    </source>
</reference>
<dbReference type="Proteomes" id="UP000558488">
    <property type="component" value="Unassembled WGS sequence"/>
</dbReference>
<accession>A0A7J7TXJ3</accession>
<comment type="caution">
    <text evidence="2">The sequence shown here is derived from an EMBL/GenBank/DDBJ whole genome shotgun (WGS) entry which is preliminary data.</text>
</comment>
<name>A0A7J7TXJ3_PIPKU</name>
<protein>
    <submittedName>
        <fullName evidence="2">Uncharacterized protein</fullName>
    </submittedName>
</protein>
<organism evidence="2 3">
    <name type="scientific">Pipistrellus kuhlii</name>
    <name type="common">Kuhl's pipistrelle</name>
    <dbReference type="NCBI Taxonomy" id="59472"/>
    <lineage>
        <taxon>Eukaryota</taxon>
        <taxon>Metazoa</taxon>
        <taxon>Chordata</taxon>
        <taxon>Craniata</taxon>
        <taxon>Vertebrata</taxon>
        <taxon>Euteleostomi</taxon>
        <taxon>Mammalia</taxon>
        <taxon>Eutheria</taxon>
        <taxon>Laurasiatheria</taxon>
        <taxon>Chiroptera</taxon>
        <taxon>Yangochiroptera</taxon>
        <taxon>Vespertilionidae</taxon>
        <taxon>Pipistrellus</taxon>
    </lineage>
</organism>
<evidence type="ECO:0000256" key="1">
    <source>
        <dbReference type="SAM" id="MobiDB-lite"/>
    </source>
</evidence>